<evidence type="ECO:0000313" key="2">
    <source>
        <dbReference type="EMBL" id="CAE7246345.1"/>
    </source>
</evidence>
<protein>
    <submittedName>
        <fullName evidence="2">Uncharacterized protein</fullName>
    </submittedName>
</protein>
<gene>
    <name evidence="2" type="ORF">SNAT2548_LOCUS11695</name>
</gene>
<evidence type="ECO:0000313" key="3">
    <source>
        <dbReference type="Proteomes" id="UP000604046"/>
    </source>
</evidence>
<feature type="compositionally biased region" description="Polar residues" evidence="1">
    <location>
        <begin position="1"/>
        <end position="10"/>
    </location>
</feature>
<feature type="compositionally biased region" description="Low complexity" evidence="1">
    <location>
        <begin position="29"/>
        <end position="46"/>
    </location>
</feature>
<comment type="caution">
    <text evidence="2">The sequence shown here is derived from an EMBL/GenBank/DDBJ whole genome shotgun (WGS) entry which is preliminary data.</text>
</comment>
<feature type="compositionally biased region" description="Low complexity" evidence="1">
    <location>
        <begin position="493"/>
        <end position="503"/>
    </location>
</feature>
<dbReference type="OrthoDB" id="423643at2759"/>
<dbReference type="Proteomes" id="UP000604046">
    <property type="component" value="Unassembled WGS sequence"/>
</dbReference>
<evidence type="ECO:0000256" key="1">
    <source>
        <dbReference type="SAM" id="MobiDB-lite"/>
    </source>
</evidence>
<feature type="compositionally biased region" description="Basic and acidic residues" evidence="1">
    <location>
        <begin position="335"/>
        <end position="353"/>
    </location>
</feature>
<feature type="region of interest" description="Disordered" evidence="1">
    <location>
        <begin position="470"/>
        <end position="503"/>
    </location>
</feature>
<feature type="region of interest" description="Disordered" evidence="1">
    <location>
        <begin position="298"/>
        <end position="353"/>
    </location>
</feature>
<sequence length="503" mass="55435">MASPDSQETLTLDGEAEVEETLVMPENPPAAAETPAATTSAEHPAAVPANKVEVPSGVNMSLAVENYAKHHSLSPDDVSHAQVLNSVEGVYHWCTAHQDMSARGPAAQALKRALKWQPDLEKAYGLLKDSMKVDFRKAWSSTKKFDFVRSEKSSSNSFLKRREEAGRFVTELQLLAILGGDCPEAKRQCQHYMQMCSRPELKEYCTVYNTWLDAPTFFWVQTLISTSNVQEWKAKVTIEATDVLPNSWAAKIEACKAMRAYSVQENVRLQDVTEDMVKATQLGLKGYASLYSTLPAAAPKKGGDGTNNHPAPPAPPGNKRRRGEPDAADDSVPAEPEKKARGKKDNTGAKKEKEVKEFLAMEQAADNVMSKLATAMGKDPSWYAWATEAVTKYKAHRTTLLRGYCDEAFFQAVKVAALSPKETAKLKKEYQDEYVGKLVQFVTTMGPLIQQMAETAFQIEHMASAKRSAAESLKSQWQAPKAKAKPRSKRVSRTSSSKSLPSV</sequence>
<proteinExistence type="predicted"/>
<organism evidence="2 3">
    <name type="scientific">Symbiodinium natans</name>
    <dbReference type="NCBI Taxonomy" id="878477"/>
    <lineage>
        <taxon>Eukaryota</taxon>
        <taxon>Sar</taxon>
        <taxon>Alveolata</taxon>
        <taxon>Dinophyceae</taxon>
        <taxon>Suessiales</taxon>
        <taxon>Symbiodiniaceae</taxon>
        <taxon>Symbiodinium</taxon>
    </lineage>
</organism>
<feature type="region of interest" description="Disordered" evidence="1">
    <location>
        <begin position="1"/>
        <end position="46"/>
    </location>
</feature>
<feature type="compositionally biased region" description="Basic residues" evidence="1">
    <location>
        <begin position="482"/>
        <end position="492"/>
    </location>
</feature>
<accession>A0A812LF09</accession>
<dbReference type="AlphaFoldDB" id="A0A812LF09"/>
<name>A0A812LF09_9DINO</name>
<keyword evidence="3" id="KW-1185">Reference proteome</keyword>
<dbReference type="EMBL" id="CAJNDS010001079">
    <property type="protein sequence ID" value="CAE7246345.1"/>
    <property type="molecule type" value="Genomic_DNA"/>
</dbReference>
<reference evidence="2" key="1">
    <citation type="submission" date="2021-02" db="EMBL/GenBank/DDBJ databases">
        <authorList>
            <person name="Dougan E. K."/>
            <person name="Rhodes N."/>
            <person name="Thang M."/>
            <person name="Chan C."/>
        </authorList>
    </citation>
    <scope>NUCLEOTIDE SEQUENCE</scope>
</reference>